<dbReference type="OMA" id="WNIRREN"/>
<proteinExistence type="predicted"/>
<reference evidence="1" key="1">
    <citation type="submission" date="2007-07" db="EMBL/GenBank/DDBJ databases">
        <title>PCAP assembly of the Caenorhabditis remanei genome.</title>
        <authorList>
            <consortium name="The Caenorhabditis remanei Sequencing Consortium"/>
            <person name="Wilson R.K."/>
        </authorList>
    </citation>
    <scope>NUCLEOTIDE SEQUENCE [LARGE SCALE GENOMIC DNA]</scope>
    <source>
        <strain evidence="1">PB4641</strain>
    </source>
</reference>
<dbReference type="OrthoDB" id="5879032at2759"/>
<dbReference type="HOGENOM" id="CLU_963880_0_0_1"/>
<dbReference type="STRING" id="31234.E3LZ63"/>
<dbReference type="InParanoid" id="E3LZ63"/>
<dbReference type="EMBL" id="DS268419">
    <property type="protein sequence ID" value="EFO86861.1"/>
    <property type="molecule type" value="Genomic_DNA"/>
</dbReference>
<gene>
    <name evidence="1" type="ORF">CRE_04769</name>
</gene>
<name>E3LZ63_CAERE</name>
<evidence type="ECO:0000313" key="1">
    <source>
        <dbReference type="EMBL" id="EFO86861.1"/>
    </source>
</evidence>
<dbReference type="FunCoup" id="E3LZ63">
    <property type="interactions" value="1105"/>
</dbReference>
<keyword evidence="2" id="KW-1185">Reference proteome</keyword>
<dbReference type="AlphaFoldDB" id="E3LZ63"/>
<protein>
    <submittedName>
        <fullName evidence="1">Uncharacterized protein</fullName>
    </submittedName>
</protein>
<dbReference type="eggNOG" id="ENOG502TIU1">
    <property type="taxonomic scope" value="Eukaryota"/>
</dbReference>
<organism evidence="2">
    <name type="scientific">Caenorhabditis remanei</name>
    <name type="common">Caenorhabditis vulgaris</name>
    <dbReference type="NCBI Taxonomy" id="31234"/>
    <lineage>
        <taxon>Eukaryota</taxon>
        <taxon>Metazoa</taxon>
        <taxon>Ecdysozoa</taxon>
        <taxon>Nematoda</taxon>
        <taxon>Chromadorea</taxon>
        <taxon>Rhabditida</taxon>
        <taxon>Rhabditina</taxon>
        <taxon>Rhabditomorpha</taxon>
        <taxon>Rhabditoidea</taxon>
        <taxon>Rhabditidae</taxon>
        <taxon>Peloderinae</taxon>
        <taxon>Caenorhabditis</taxon>
    </lineage>
</organism>
<sequence>MEKPMSLLSIETVLCQMKIENLWRIRGQNQVLKMISDGAPVQGTKKWQVRTVWIEEDRIGSQYDENDQPTFVTLKGTKQTRWVSPRVICCVNANLEAIQTSILPVSTSFCKNVLSINLESEKEESQDYFQSVLELAKRSFKLEFLCLHIKNLTEAQLLEAFRSFNLDVNMKEKISISMNANADLTPRFVEEFLSARGITKRRLLLIRRAEEGEEETLNRAAVLKFFEVGLFSYSKKTTFTRTFQNPNNVRDLRYLTVERMDREIAYSLIDDLQQRHANGHVFYQNGAIGFTVGTSMTSGTQIEFLSLV</sequence>
<accession>E3LZ63</accession>
<evidence type="ECO:0000313" key="2">
    <source>
        <dbReference type="Proteomes" id="UP000008281"/>
    </source>
</evidence>
<dbReference type="Proteomes" id="UP000008281">
    <property type="component" value="Unassembled WGS sequence"/>
</dbReference>